<dbReference type="Proteomes" id="UP001189663">
    <property type="component" value="Unassembled WGS sequence"/>
</dbReference>
<keyword evidence="2" id="KW-1185">Reference proteome</keyword>
<evidence type="ECO:0000313" key="2">
    <source>
        <dbReference type="Proteomes" id="UP001189663"/>
    </source>
</evidence>
<evidence type="ECO:0000313" key="1">
    <source>
        <dbReference type="EMBL" id="CAJ0781719.1"/>
    </source>
</evidence>
<dbReference type="EMBL" id="CATZAT010000002">
    <property type="protein sequence ID" value="CAJ0781719.1"/>
    <property type="molecule type" value="Genomic_DNA"/>
</dbReference>
<dbReference type="AlphaFoldDB" id="A0ABC8Q864"/>
<organism evidence="1 2">
    <name type="scientific">Ralstonia holmesii</name>
    <dbReference type="NCBI Taxonomy" id="3058602"/>
    <lineage>
        <taxon>Bacteria</taxon>
        <taxon>Pseudomonadati</taxon>
        <taxon>Pseudomonadota</taxon>
        <taxon>Betaproteobacteria</taxon>
        <taxon>Burkholderiales</taxon>
        <taxon>Burkholderiaceae</taxon>
        <taxon>Ralstonia</taxon>
    </lineage>
</organism>
<dbReference type="RefSeq" id="WP_239497980.1">
    <property type="nucleotide sequence ID" value="NZ_CATZAT010000002.1"/>
</dbReference>
<protein>
    <submittedName>
        <fullName evidence="1">Uncharacterized protein</fullName>
    </submittedName>
</protein>
<name>A0ABC8Q864_9RALS</name>
<accession>A0ABC8Q864</accession>
<reference evidence="1 2" key="1">
    <citation type="submission" date="2023-07" db="EMBL/GenBank/DDBJ databases">
        <authorList>
            <person name="Peeters C."/>
        </authorList>
    </citation>
    <scope>NUCLEOTIDE SEQUENCE [LARGE SCALE GENOMIC DNA]</scope>
    <source>
        <strain evidence="1 2">LMG 18096</strain>
    </source>
</reference>
<proteinExistence type="predicted"/>
<gene>
    <name evidence="1" type="ORF">LMG18096_01193</name>
</gene>
<comment type="caution">
    <text evidence="1">The sequence shown here is derived from an EMBL/GenBank/DDBJ whole genome shotgun (WGS) entry which is preliminary data.</text>
</comment>
<sequence>MPTIAQRCARRLPFGWTVEKTGVVANRTAMIVMMPVLAVDGDLVVRRAITLLIALRSVLADTLPARLAFGLIPTRAFDPSTCSVVSALTDGELSTSHAWLNNPTATWLAQSPRKWGAAGLCQLPRQIACAATVSWQRLSLVARP</sequence>